<dbReference type="PANTHER" id="PTHR43072:SF23">
    <property type="entry name" value="UPF0039 PROTEIN C11D3.02C"/>
    <property type="match status" value="1"/>
</dbReference>
<dbReference type="GO" id="GO:0016747">
    <property type="term" value="F:acyltransferase activity, transferring groups other than amino-acyl groups"/>
    <property type="evidence" value="ECO:0007669"/>
    <property type="project" value="InterPro"/>
</dbReference>
<sequence>MNLCKTKSTSATADLEKIRALYAPYVQKTADHPWLVAESGNEIAGYAYAEKLYARPAYARAAETSVYVKEDCRRGVVGRKLYESMENILKRQFVTNLYACIAYREAEDGTLTRASVDFHRAMGYRFAGKFERCGFKFGQWYDVVWMEKIIGEHDGAHFVPFSSLRNKRNTRY</sequence>
<dbReference type="CDD" id="cd04301">
    <property type="entry name" value="NAT_SF"/>
    <property type="match status" value="1"/>
</dbReference>
<dbReference type="PROSITE" id="PS51186">
    <property type="entry name" value="GNAT"/>
    <property type="match status" value="1"/>
</dbReference>
<dbReference type="EMBL" id="SDOZ01000002">
    <property type="protein sequence ID" value="RXZ61068.1"/>
    <property type="molecule type" value="Genomic_DNA"/>
</dbReference>
<dbReference type="PANTHER" id="PTHR43072">
    <property type="entry name" value="N-ACETYLTRANSFERASE"/>
    <property type="match status" value="1"/>
</dbReference>
<dbReference type="SUPFAM" id="SSF55729">
    <property type="entry name" value="Acyl-CoA N-acyltransferases (Nat)"/>
    <property type="match status" value="1"/>
</dbReference>
<dbReference type="Gene3D" id="3.40.630.30">
    <property type="match status" value="1"/>
</dbReference>
<accession>A0A4Q2K8Q6</accession>
<dbReference type="Pfam" id="PF13420">
    <property type="entry name" value="Acetyltransf_4"/>
    <property type="match status" value="1"/>
</dbReference>
<comment type="caution">
    <text evidence="4">The sequence shown here is derived from an EMBL/GenBank/DDBJ whole genome shotgun (WGS) entry which is preliminary data.</text>
</comment>
<gene>
    <name evidence="4" type="ORF">ESZ91_01425</name>
</gene>
<feature type="domain" description="N-acetyltransferase" evidence="3">
    <location>
        <begin position="1"/>
        <end position="151"/>
    </location>
</feature>
<organism evidence="4 5">
    <name type="scientific">Candidatus Borkfalkia ceftriaxoniphila</name>
    <dbReference type="NCBI Taxonomy" id="2508949"/>
    <lineage>
        <taxon>Bacteria</taxon>
        <taxon>Bacillati</taxon>
        <taxon>Bacillota</taxon>
        <taxon>Clostridia</taxon>
        <taxon>Christensenellales</taxon>
        <taxon>Christensenellaceae</taxon>
        <taxon>Candidatus Borkfalkia</taxon>
    </lineage>
</organism>
<dbReference type="AlphaFoldDB" id="A0A4Q2K8Q6"/>
<evidence type="ECO:0000313" key="4">
    <source>
        <dbReference type="EMBL" id="RXZ61068.1"/>
    </source>
</evidence>
<keyword evidence="5" id="KW-1185">Reference proteome</keyword>
<protein>
    <submittedName>
        <fullName evidence="4">GNAT family N-acetyltransferase</fullName>
    </submittedName>
</protein>
<dbReference type="OrthoDB" id="9798006at2"/>
<proteinExistence type="predicted"/>
<dbReference type="InterPro" id="IPR016181">
    <property type="entry name" value="Acyl_CoA_acyltransferase"/>
</dbReference>
<keyword evidence="2" id="KW-0012">Acyltransferase</keyword>
<evidence type="ECO:0000313" key="5">
    <source>
        <dbReference type="Proteomes" id="UP000291269"/>
    </source>
</evidence>
<name>A0A4Q2K8Q6_9FIRM</name>
<evidence type="ECO:0000259" key="3">
    <source>
        <dbReference type="PROSITE" id="PS51186"/>
    </source>
</evidence>
<keyword evidence="1 4" id="KW-0808">Transferase</keyword>
<evidence type="ECO:0000256" key="2">
    <source>
        <dbReference type="ARBA" id="ARBA00023315"/>
    </source>
</evidence>
<dbReference type="InterPro" id="IPR000182">
    <property type="entry name" value="GNAT_dom"/>
</dbReference>
<dbReference type="Proteomes" id="UP000291269">
    <property type="component" value="Unassembled WGS sequence"/>
</dbReference>
<reference evidence="4 5" key="1">
    <citation type="journal article" date="2019" name="Gut">
        <title>Antibiotics-induced monodominance of a novel gut bacterial order.</title>
        <authorList>
            <person name="Hildebrand F."/>
            <person name="Moitinho-Silva L."/>
            <person name="Blasche S."/>
            <person name="Jahn M.T."/>
            <person name="Gossmann T.I."/>
            <person name="Heuerta-Cepas J."/>
            <person name="Hercog R."/>
            <person name="Luetge M."/>
            <person name="Bahram M."/>
            <person name="Pryszlak A."/>
            <person name="Alves R.J."/>
            <person name="Waszak S.M."/>
            <person name="Zhu A."/>
            <person name="Ye L."/>
            <person name="Costea P.I."/>
            <person name="Aalvink S."/>
            <person name="Belzer C."/>
            <person name="Forslund S.K."/>
            <person name="Sunagawa S."/>
            <person name="Hentschel U."/>
            <person name="Merten C."/>
            <person name="Patil K.R."/>
            <person name="Benes V."/>
            <person name="Bork P."/>
        </authorList>
    </citation>
    <scope>NUCLEOTIDE SEQUENCE [LARGE SCALE GENOMIC DNA]</scope>
    <source>
        <strain evidence="4 5">HDS1380</strain>
    </source>
</reference>
<evidence type="ECO:0000256" key="1">
    <source>
        <dbReference type="ARBA" id="ARBA00022679"/>
    </source>
</evidence>